<dbReference type="PANTHER" id="PTHR35005:SF1">
    <property type="entry name" value="2-AMINO-5-FORMYLAMINO-6-RIBOSYLAMINOPYRIMIDIN-4(3H)-ONE 5'-MONOPHOSPHATE DEFORMYLASE"/>
    <property type="match status" value="1"/>
</dbReference>
<dbReference type="Proteomes" id="UP001626537">
    <property type="component" value="Chromosome"/>
</dbReference>
<evidence type="ECO:0000313" key="8">
    <source>
        <dbReference type="Proteomes" id="UP001626537"/>
    </source>
</evidence>
<reference evidence="7 8" key="1">
    <citation type="submission" date="2023-10" db="EMBL/GenBank/DDBJ databases">
        <title>Two novel species belonging to the OM43/NOR5 clade.</title>
        <authorList>
            <person name="Park M."/>
        </authorList>
    </citation>
    <scope>NUCLEOTIDE SEQUENCE [LARGE SCALE GENOMIC DNA]</scope>
    <source>
        <strain evidence="7 8">IMCC43200</strain>
    </source>
</reference>
<dbReference type="Pfam" id="PF02633">
    <property type="entry name" value="Creatininase"/>
    <property type="match status" value="1"/>
</dbReference>
<comment type="cofactor">
    <cofactor evidence="1">
        <name>Zn(2+)</name>
        <dbReference type="ChEBI" id="CHEBI:29105"/>
    </cofactor>
</comment>
<organism evidence="7 8">
    <name type="scientific">Congregibacter variabilis</name>
    <dbReference type="NCBI Taxonomy" id="3081200"/>
    <lineage>
        <taxon>Bacteria</taxon>
        <taxon>Pseudomonadati</taxon>
        <taxon>Pseudomonadota</taxon>
        <taxon>Gammaproteobacteria</taxon>
        <taxon>Cellvibrionales</taxon>
        <taxon>Halieaceae</taxon>
        <taxon>Congregibacter</taxon>
    </lineage>
</organism>
<keyword evidence="2" id="KW-0479">Metal-binding</keyword>
<gene>
    <name evidence="7" type="ORF">R0135_13985</name>
</gene>
<evidence type="ECO:0000256" key="5">
    <source>
        <dbReference type="ARBA" id="ARBA00024029"/>
    </source>
</evidence>
<dbReference type="InterPro" id="IPR024087">
    <property type="entry name" value="Creatininase-like_sf"/>
</dbReference>
<dbReference type="InterPro" id="IPR003785">
    <property type="entry name" value="Creatininase/forma_Hydrolase"/>
</dbReference>
<keyword evidence="3" id="KW-0378">Hydrolase</keyword>
<dbReference type="Gene3D" id="3.40.50.10310">
    <property type="entry name" value="Creatininase"/>
    <property type="match status" value="1"/>
</dbReference>
<accession>A0ABZ0I072</accession>
<keyword evidence="8" id="KW-1185">Reference proteome</keyword>
<evidence type="ECO:0000256" key="4">
    <source>
        <dbReference type="ARBA" id="ARBA00022833"/>
    </source>
</evidence>
<feature type="signal peptide" evidence="6">
    <location>
        <begin position="1"/>
        <end position="19"/>
    </location>
</feature>
<feature type="chain" id="PRO_5046488227" evidence="6">
    <location>
        <begin position="20"/>
        <end position="261"/>
    </location>
</feature>
<evidence type="ECO:0000256" key="3">
    <source>
        <dbReference type="ARBA" id="ARBA00022801"/>
    </source>
</evidence>
<evidence type="ECO:0000313" key="7">
    <source>
        <dbReference type="EMBL" id="WOJ92887.1"/>
    </source>
</evidence>
<name>A0ABZ0I072_9GAMM</name>
<evidence type="ECO:0000256" key="6">
    <source>
        <dbReference type="SAM" id="SignalP"/>
    </source>
</evidence>
<keyword evidence="4" id="KW-0862">Zinc</keyword>
<protein>
    <submittedName>
        <fullName evidence="7">Creatininase family protein</fullName>
    </submittedName>
</protein>
<evidence type="ECO:0000256" key="2">
    <source>
        <dbReference type="ARBA" id="ARBA00022723"/>
    </source>
</evidence>
<dbReference type="SUPFAM" id="SSF102215">
    <property type="entry name" value="Creatininase"/>
    <property type="match status" value="1"/>
</dbReference>
<keyword evidence="6" id="KW-0732">Signal</keyword>
<proteinExistence type="inferred from homology"/>
<evidence type="ECO:0000256" key="1">
    <source>
        <dbReference type="ARBA" id="ARBA00001947"/>
    </source>
</evidence>
<dbReference type="RefSeq" id="WP_407347545.1">
    <property type="nucleotide sequence ID" value="NZ_CP136864.1"/>
</dbReference>
<dbReference type="PANTHER" id="PTHR35005">
    <property type="entry name" value="3-DEHYDRO-SCYLLO-INOSOSE HYDROLASE"/>
    <property type="match status" value="1"/>
</dbReference>
<sequence>MLFQKPVLLLLLIPSLCLSQTPDTVFLEDLTWTEVRALLDGGTDTVIIPTAGTEQNGPHVVLGKHKYRMNAGADAIARKMGKTLVAPVIVHVPEGDIDPPSGHMLFPGTISIPEEVFQALIEHTVRSLKAHGFKKILLIGDSGGNQAGMKAVANRLNHEWQSDGISVLHVSAWYEDQGYRKHLASMGFSESQIGVHAGLHDTSTLLYIAPEHVRVEAMEPGKGFDIDGVIGDPTLATAELGETGFNMAVAAALAQIESELN</sequence>
<dbReference type="EMBL" id="CP136864">
    <property type="protein sequence ID" value="WOJ92887.1"/>
    <property type="molecule type" value="Genomic_DNA"/>
</dbReference>
<comment type="similarity">
    <text evidence="5">Belongs to the creatininase superfamily.</text>
</comment>